<keyword evidence="4" id="KW-1185">Reference proteome</keyword>
<dbReference type="InterPro" id="IPR045087">
    <property type="entry name" value="Cu-oxidase_fam"/>
</dbReference>
<proteinExistence type="inferred from homology"/>
<evidence type="ECO:0000256" key="1">
    <source>
        <dbReference type="ARBA" id="ARBA00010609"/>
    </source>
</evidence>
<dbReference type="PANTHER" id="PTHR11709:SF502">
    <property type="entry name" value="MULTICOPPER OXIDASE"/>
    <property type="match status" value="1"/>
</dbReference>
<reference evidence="3" key="1">
    <citation type="submission" date="2022-10" db="EMBL/GenBank/DDBJ databases">
        <title>Tapping the CABI collections for fungal endophytes: first genome assemblies for Collariella, Neodidymelliopsis, Ascochyta clinopodiicola, Didymella pomorum, Didymosphaeria variabile, Neocosmospora piperis and Neocucurbitaria cava.</title>
        <authorList>
            <person name="Hill R."/>
        </authorList>
    </citation>
    <scope>NUCLEOTIDE SEQUENCE</scope>
    <source>
        <strain evidence="3">IMI 355091</strain>
    </source>
</reference>
<gene>
    <name evidence="3" type="ORF">N0V91_010280</name>
</gene>
<dbReference type="Gene3D" id="2.60.40.420">
    <property type="entry name" value="Cupredoxins - blue copper proteins"/>
    <property type="match status" value="1"/>
</dbReference>
<dbReference type="Proteomes" id="UP001140510">
    <property type="component" value="Unassembled WGS sequence"/>
</dbReference>
<evidence type="ECO:0000313" key="4">
    <source>
        <dbReference type="Proteomes" id="UP001140510"/>
    </source>
</evidence>
<dbReference type="InterPro" id="IPR001117">
    <property type="entry name" value="Cu-oxidase_2nd"/>
</dbReference>
<sequence>MYDDAQDAINGGPRTMDNGLINGKNTWGVQGTRNQNGERFELPVKFEPGKTYLLRLINGAIQSTYKFYIDGHELEVVNMDSTKIAPYKTNVVNIQIGQRYMVLVRASQPAGNYWMRADNQAPCSRTTQALDIKGIVHYQGAEDLSTVPTTTAYNYTSECIDEPLASLVPMAKINAFSSDQRFTSDVTVRSNSENLFK</sequence>
<evidence type="ECO:0000259" key="2">
    <source>
        <dbReference type="Pfam" id="PF00394"/>
    </source>
</evidence>
<dbReference type="GO" id="GO:0016491">
    <property type="term" value="F:oxidoreductase activity"/>
    <property type="evidence" value="ECO:0007669"/>
    <property type="project" value="TreeGrafter"/>
</dbReference>
<dbReference type="Pfam" id="PF00394">
    <property type="entry name" value="Cu-oxidase"/>
    <property type="match status" value="1"/>
</dbReference>
<dbReference type="AlphaFoldDB" id="A0A9W8Z5R2"/>
<dbReference type="FunFam" id="2.60.40.420:FF:000045">
    <property type="entry name" value="Laccase 2"/>
    <property type="match status" value="1"/>
</dbReference>
<name>A0A9W8Z5R2_9PLEO</name>
<protein>
    <recommendedName>
        <fullName evidence="2">Plastocyanin-like domain-containing protein</fullName>
    </recommendedName>
</protein>
<comment type="similarity">
    <text evidence="1">Belongs to the multicopper oxidase family.</text>
</comment>
<dbReference type="SUPFAM" id="SSF49503">
    <property type="entry name" value="Cupredoxins"/>
    <property type="match status" value="1"/>
</dbReference>
<dbReference type="PANTHER" id="PTHR11709">
    <property type="entry name" value="MULTI-COPPER OXIDASE"/>
    <property type="match status" value="1"/>
</dbReference>
<evidence type="ECO:0000313" key="3">
    <source>
        <dbReference type="EMBL" id="KAJ4398304.1"/>
    </source>
</evidence>
<dbReference type="OrthoDB" id="2121828at2759"/>
<dbReference type="InterPro" id="IPR008972">
    <property type="entry name" value="Cupredoxin"/>
</dbReference>
<dbReference type="EMBL" id="JAPEVA010000133">
    <property type="protein sequence ID" value="KAJ4398304.1"/>
    <property type="molecule type" value="Genomic_DNA"/>
</dbReference>
<accession>A0A9W8Z5R2</accession>
<comment type="caution">
    <text evidence="3">The sequence shown here is derived from an EMBL/GenBank/DDBJ whole genome shotgun (WGS) entry which is preliminary data.</text>
</comment>
<feature type="domain" description="Plastocyanin-like" evidence="2">
    <location>
        <begin position="8"/>
        <end position="140"/>
    </location>
</feature>
<organism evidence="3 4">
    <name type="scientific">Didymella pomorum</name>
    <dbReference type="NCBI Taxonomy" id="749634"/>
    <lineage>
        <taxon>Eukaryota</taxon>
        <taxon>Fungi</taxon>
        <taxon>Dikarya</taxon>
        <taxon>Ascomycota</taxon>
        <taxon>Pezizomycotina</taxon>
        <taxon>Dothideomycetes</taxon>
        <taxon>Pleosporomycetidae</taxon>
        <taxon>Pleosporales</taxon>
        <taxon>Pleosporineae</taxon>
        <taxon>Didymellaceae</taxon>
        <taxon>Didymella</taxon>
    </lineage>
</organism>